<dbReference type="InterPro" id="IPR005174">
    <property type="entry name" value="KIB1-4_b-propeller"/>
</dbReference>
<evidence type="ECO:0000313" key="2">
    <source>
        <dbReference type="EMBL" id="KAJ3688773.1"/>
    </source>
</evidence>
<accession>A0AAD6ELG7</accession>
<protein>
    <recommendedName>
        <fullName evidence="1">KIB1-4 beta-propeller domain-containing protein</fullName>
    </recommendedName>
</protein>
<dbReference type="Proteomes" id="UP001210211">
    <property type="component" value="Unassembled WGS sequence"/>
</dbReference>
<evidence type="ECO:0000313" key="3">
    <source>
        <dbReference type="Proteomes" id="UP001210211"/>
    </source>
</evidence>
<sequence length="357" mass="41975">MEGHSDWANLPQLVLHRISEKLKSITDFVRFCTVCSPWRSAPLQKLRRFPPQLPWVLIPYNPNVDKEDVGVRHFYDLWEKTVHKLHLPDIIGKSCHATHRGWLLVIETEGRELFLLNPLTGARVKLPPFNTPIRHLGEDWDAPRHDTPHRFSPSHQFRCTKVILSSDLTDPNCLITVYLYRLVIFCYRVGDPCWTMVNTPLNNYLEDVTYYNGRFYLLYEHYEANKGDIVIIDSDKPDKPIEYNFEPHERVKFVLYQFQEQPMKLKPITETSNITIFNTDNFRFLAVCSADWDSLAGASMYTVCYFSPDQETVGYYYSIRSAKREDGKMERLWDLDEEPLVLDGQKEPVMWFQPSFV</sequence>
<dbReference type="EMBL" id="JAMRDG010000002">
    <property type="protein sequence ID" value="KAJ3688773.1"/>
    <property type="molecule type" value="Genomic_DNA"/>
</dbReference>
<feature type="domain" description="KIB1-4 beta-propeller" evidence="1">
    <location>
        <begin position="74"/>
        <end position="239"/>
    </location>
</feature>
<gene>
    <name evidence="2" type="ORF">LUZ61_017937</name>
</gene>
<dbReference type="Pfam" id="PF03478">
    <property type="entry name" value="Beta-prop_KIB1-4"/>
    <property type="match status" value="1"/>
</dbReference>
<proteinExistence type="predicted"/>
<keyword evidence="3" id="KW-1185">Reference proteome</keyword>
<dbReference type="PANTHER" id="PTHR44259">
    <property type="entry name" value="OS07G0183000 PROTEIN-RELATED"/>
    <property type="match status" value="1"/>
</dbReference>
<name>A0AAD6ELG7_9POAL</name>
<comment type="caution">
    <text evidence="2">The sequence shown here is derived from an EMBL/GenBank/DDBJ whole genome shotgun (WGS) entry which is preliminary data.</text>
</comment>
<dbReference type="AlphaFoldDB" id="A0AAD6ELG7"/>
<evidence type="ECO:0000259" key="1">
    <source>
        <dbReference type="Pfam" id="PF03478"/>
    </source>
</evidence>
<organism evidence="2 3">
    <name type="scientific">Rhynchospora tenuis</name>
    <dbReference type="NCBI Taxonomy" id="198213"/>
    <lineage>
        <taxon>Eukaryota</taxon>
        <taxon>Viridiplantae</taxon>
        <taxon>Streptophyta</taxon>
        <taxon>Embryophyta</taxon>
        <taxon>Tracheophyta</taxon>
        <taxon>Spermatophyta</taxon>
        <taxon>Magnoliopsida</taxon>
        <taxon>Liliopsida</taxon>
        <taxon>Poales</taxon>
        <taxon>Cyperaceae</taxon>
        <taxon>Cyperoideae</taxon>
        <taxon>Rhynchosporeae</taxon>
        <taxon>Rhynchospora</taxon>
    </lineage>
</organism>
<dbReference type="InterPro" id="IPR050942">
    <property type="entry name" value="F-box_BR-signaling"/>
</dbReference>
<reference evidence="2 3" key="1">
    <citation type="journal article" date="2022" name="Cell">
        <title>Repeat-based holocentromeres influence genome architecture and karyotype evolution.</title>
        <authorList>
            <person name="Hofstatter P.G."/>
            <person name="Thangavel G."/>
            <person name="Lux T."/>
            <person name="Neumann P."/>
            <person name="Vondrak T."/>
            <person name="Novak P."/>
            <person name="Zhang M."/>
            <person name="Costa L."/>
            <person name="Castellani M."/>
            <person name="Scott A."/>
            <person name="Toegelov H."/>
            <person name="Fuchs J."/>
            <person name="Mata-Sucre Y."/>
            <person name="Dias Y."/>
            <person name="Vanzela A.L.L."/>
            <person name="Huettel B."/>
            <person name="Almeida C.C.S."/>
            <person name="Simkova H."/>
            <person name="Souza G."/>
            <person name="Pedrosa-Harand A."/>
            <person name="Macas J."/>
            <person name="Mayer K.F.X."/>
            <person name="Houben A."/>
            <person name="Marques A."/>
        </authorList>
    </citation>
    <scope>NUCLEOTIDE SEQUENCE [LARGE SCALE GENOMIC DNA]</scope>
    <source>
        <strain evidence="2">RhyTen1mFocal</strain>
    </source>
</reference>